<sequence>MLLTPRPINPGWARRWTKQSLELFYRQPNLFLANATLFLLANGFIPGKLQFVAFSAVLLVGILFSSLRAADRNSGQAWSTTYHYFRQTLPDLLKLSFVICVALYLTQTVFNGLMEGILLLVPHAMALAQATPRSAMSPFWIQNAVEDAPNVLTLGIIWPGMLQLIFLTQAVGHAPVRHFQLGYYGAMLNPDIAYRLLAFGFLMCVFLTSVFTAAPSLLLGYVLMGVFAFLYLWLGSWGYLWCREMFEGIRENARATLPQNVDQKRLSPIN</sequence>
<protein>
    <submittedName>
        <fullName evidence="2">Uncharacterized protein</fullName>
    </submittedName>
</protein>
<keyword evidence="1" id="KW-0812">Transmembrane</keyword>
<evidence type="ECO:0000313" key="2">
    <source>
        <dbReference type="EMBL" id="OCX67972.1"/>
    </source>
</evidence>
<evidence type="ECO:0000313" key="3">
    <source>
        <dbReference type="Proteomes" id="UP000094893"/>
    </source>
</evidence>
<reference evidence="2 3" key="1">
    <citation type="journal article" date="2016" name="Int. J. Mol. Sci.">
        <title>Comparative genomics of the extreme acidophile Acidithiobacillus thiooxidans reveals intraspecific divergence and niche adaptation.</title>
        <authorList>
            <person name="Zhang X."/>
            <person name="Feng X."/>
            <person name="Tao J."/>
            <person name="Ma L."/>
            <person name="Xiao Y."/>
            <person name="Liang Y."/>
            <person name="Liu X."/>
            <person name="Yin H."/>
        </authorList>
    </citation>
    <scope>NUCLEOTIDE SEQUENCE [LARGE SCALE GENOMIC DNA]</scope>
    <source>
        <strain evidence="2 3">A02</strain>
    </source>
</reference>
<feature type="transmembrane region" description="Helical" evidence="1">
    <location>
        <begin position="218"/>
        <end position="240"/>
    </location>
</feature>
<feature type="transmembrane region" description="Helical" evidence="1">
    <location>
        <begin position="91"/>
        <end position="110"/>
    </location>
</feature>
<comment type="caution">
    <text evidence="2">The sequence shown here is derived from an EMBL/GenBank/DDBJ whole genome shotgun (WGS) entry which is preliminary data.</text>
</comment>
<evidence type="ECO:0000256" key="1">
    <source>
        <dbReference type="SAM" id="Phobius"/>
    </source>
</evidence>
<organism evidence="2 3">
    <name type="scientific">Acidithiobacillus thiooxidans</name>
    <name type="common">Thiobacillus thiooxidans</name>
    <dbReference type="NCBI Taxonomy" id="930"/>
    <lineage>
        <taxon>Bacteria</taxon>
        <taxon>Pseudomonadati</taxon>
        <taxon>Pseudomonadota</taxon>
        <taxon>Acidithiobacillia</taxon>
        <taxon>Acidithiobacillales</taxon>
        <taxon>Acidithiobacillaceae</taxon>
        <taxon>Acidithiobacillus</taxon>
    </lineage>
</organism>
<gene>
    <name evidence="2" type="ORF">A6P07_19055</name>
</gene>
<dbReference type="AlphaFoldDB" id="A0A1C2I522"/>
<keyword evidence="1" id="KW-0472">Membrane</keyword>
<feature type="transmembrane region" description="Helical" evidence="1">
    <location>
        <begin position="23"/>
        <end position="45"/>
    </location>
</feature>
<feature type="transmembrane region" description="Helical" evidence="1">
    <location>
        <begin position="51"/>
        <end position="70"/>
    </location>
</feature>
<proteinExistence type="predicted"/>
<dbReference type="EMBL" id="LWSA01000323">
    <property type="protein sequence ID" value="OCX67972.1"/>
    <property type="molecule type" value="Genomic_DNA"/>
</dbReference>
<name>A0A1C2I522_ACITH</name>
<dbReference type="Proteomes" id="UP000094893">
    <property type="component" value="Unassembled WGS sequence"/>
</dbReference>
<feature type="transmembrane region" description="Helical" evidence="1">
    <location>
        <begin position="151"/>
        <end position="171"/>
    </location>
</feature>
<feature type="transmembrane region" description="Helical" evidence="1">
    <location>
        <begin position="192"/>
        <end position="212"/>
    </location>
</feature>
<dbReference type="RefSeq" id="WP_024892569.1">
    <property type="nucleotide sequence ID" value="NZ_LWRZ01000272.1"/>
</dbReference>
<keyword evidence="1" id="KW-1133">Transmembrane helix</keyword>
<accession>A0A1C2I522</accession>